<organism evidence="2 3">
    <name type="scientific">Pseudomonas putida</name>
    <name type="common">Arthrobacter siderocapsulatus</name>
    <dbReference type="NCBI Taxonomy" id="303"/>
    <lineage>
        <taxon>Bacteria</taxon>
        <taxon>Pseudomonadati</taxon>
        <taxon>Pseudomonadota</taxon>
        <taxon>Gammaproteobacteria</taxon>
        <taxon>Pseudomonadales</taxon>
        <taxon>Pseudomonadaceae</taxon>
        <taxon>Pseudomonas</taxon>
    </lineage>
</organism>
<proteinExistence type="predicted"/>
<gene>
    <name evidence="2" type="ORF">KF715C_pA1830</name>
</gene>
<feature type="region of interest" description="Disordered" evidence="1">
    <location>
        <begin position="34"/>
        <end position="53"/>
    </location>
</feature>
<evidence type="ECO:0000256" key="1">
    <source>
        <dbReference type="SAM" id="MobiDB-lite"/>
    </source>
</evidence>
<name>A0A1L7NMH8_PSEPU</name>
<evidence type="ECO:0000313" key="2">
    <source>
        <dbReference type="EMBL" id="BAW26688.1"/>
    </source>
</evidence>
<protein>
    <submittedName>
        <fullName evidence="2">Uncharacterized protein</fullName>
    </submittedName>
</protein>
<keyword evidence="2" id="KW-0614">Plasmid</keyword>
<geneLocation type="plasmid" evidence="3">
    <name>pkf715a dna</name>
</geneLocation>
<dbReference type="Proteomes" id="UP000218731">
    <property type="component" value="Plasmid pKF715A"/>
</dbReference>
<evidence type="ECO:0000313" key="3">
    <source>
        <dbReference type="Proteomes" id="UP000218731"/>
    </source>
</evidence>
<accession>A0A1L7NMH8</accession>
<sequence>MWGYRIEPQGTDIDGELFPAVYLSCGNCHTLHDLSDTAKNSNPGQKLSSHSEG</sequence>
<dbReference type="EMBL" id="AP015030">
    <property type="protein sequence ID" value="BAW26688.1"/>
    <property type="molecule type" value="Genomic_DNA"/>
</dbReference>
<feature type="compositionally biased region" description="Polar residues" evidence="1">
    <location>
        <begin position="37"/>
        <end position="53"/>
    </location>
</feature>
<reference evidence="2 3" key="1">
    <citation type="submission" date="2015-11" db="EMBL/GenBank/DDBJ databases">
        <title>Complete genome sequencing of a biphenyl-degrading bacterium, Pseudomonas putida KF715 (=NBRC110667).</title>
        <authorList>
            <person name="Suenaga H."/>
            <person name="Fujihara N."/>
            <person name="Watanabe T."/>
            <person name="Hirose J."/>
            <person name="Kimura N."/>
            <person name="Yamazoe A."/>
            <person name="Hosoyama A."/>
            <person name="Shimodaira J."/>
            <person name="Furukawa K."/>
        </authorList>
    </citation>
    <scope>NUCLEOTIDE SEQUENCE [LARGE SCALE GENOMIC DNA]</scope>
    <source>
        <strain evidence="2 3">KF715</strain>
        <plasmid evidence="3">Plasmid pkf715a dna</plasmid>
    </source>
</reference>
<dbReference type="AlphaFoldDB" id="A0A1L7NMH8"/>